<dbReference type="CDD" id="cd06261">
    <property type="entry name" value="TM_PBP2"/>
    <property type="match status" value="1"/>
</dbReference>
<dbReference type="OrthoDB" id="9773221at2"/>
<evidence type="ECO:0000256" key="5">
    <source>
        <dbReference type="ARBA" id="ARBA00022989"/>
    </source>
</evidence>
<evidence type="ECO:0000256" key="1">
    <source>
        <dbReference type="ARBA" id="ARBA00004651"/>
    </source>
</evidence>
<feature type="transmembrane region" description="Helical" evidence="7">
    <location>
        <begin position="238"/>
        <end position="258"/>
    </location>
</feature>
<dbReference type="GO" id="GO:0005886">
    <property type="term" value="C:plasma membrane"/>
    <property type="evidence" value="ECO:0007669"/>
    <property type="project" value="UniProtKB-SubCell"/>
</dbReference>
<sequence>MSRYVLRRILIMLPVVIGITFANYAIINLAPGDPVDLMIDPNVTEADRQARREALGLDDPFLVRYVRWMGELLQGNLGYSYTTYQPVTERLGERVGPTLLLMGTALVGAYVIALPLGVASAVRPYSWVDYSTGFVGLLGVSLPTFFTGLVFIYVFSLNLDWLPSGGMVSLGGAERWLDRISHLILPASVLALANLGLMLRLVRSSTLEVLRQDFVRTARAKGLAPMQVLFRHVMRNTLIPVITMAGLQIPALIAGSIITEQVFQWPGMGWLTVQAILGRDYPTLMALNLLAAVMVLAGNLVADILYGVADPRIRYE</sequence>
<evidence type="ECO:0000259" key="8">
    <source>
        <dbReference type="PROSITE" id="PS50928"/>
    </source>
</evidence>
<dbReference type="KEGG" id="lpil:LIP_2155"/>
<dbReference type="InterPro" id="IPR000515">
    <property type="entry name" value="MetI-like"/>
</dbReference>
<feature type="transmembrane region" description="Helical" evidence="7">
    <location>
        <begin position="99"/>
        <end position="122"/>
    </location>
</feature>
<keyword evidence="6 7" id="KW-0472">Membrane</keyword>
<evidence type="ECO:0000313" key="10">
    <source>
        <dbReference type="Proteomes" id="UP000065807"/>
    </source>
</evidence>
<keyword evidence="2 7" id="KW-0813">Transport</keyword>
<dbReference type="SUPFAM" id="SSF161098">
    <property type="entry name" value="MetI-like"/>
    <property type="match status" value="1"/>
</dbReference>
<dbReference type="Gene3D" id="1.10.3720.10">
    <property type="entry name" value="MetI-like"/>
    <property type="match status" value="1"/>
</dbReference>
<evidence type="ECO:0000256" key="3">
    <source>
        <dbReference type="ARBA" id="ARBA00022475"/>
    </source>
</evidence>
<keyword evidence="3" id="KW-1003">Cell membrane</keyword>
<keyword evidence="5 7" id="KW-1133">Transmembrane helix</keyword>
<dbReference type="PANTHER" id="PTHR43163">
    <property type="entry name" value="DIPEPTIDE TRANSPORT SYSTEM PERMEASE PROTEIN DPPB-RELATED"/>
    <property type="match status" value="1"/>
</dbReference>
<dbReference type="PROSITE" id="PS50928">
    <property type="entry name" value="ABC_TM1"/>
    <property type="match status" value="1"/>
</dbReference>
<dbReference type="InterPro" id="IPR035906">
    <property type="entry name" value="MetI-like_sf"/>
</dbReference>
<protein>
    <submittedName>
        <fullName evidence="9">Peptide ABC transporter permease</fullName>
    </submittedName>
</protein>
<evidence type="ECO:0000256" key="7">
    <source>
        <dbReference type="RuleBase" id="RU363032"/>
    </source>
</evidence>
<name>A0A0K2SLJ5_LIMPI</name>
<comment type="subcellular location">
    <subcellularLocation>
        <location evidence="1 7">Cell membrane</location>
        <topology evidence="1 7">Multi-pass membrane protein</topology>
    </subcellularLocation>
</comment>
<dbReference type="RefSeq" id="WP_068137680.1">
    <property type="nucleotide sequence ID" value="NZ_AP014924.1"/>
</dbReference>
<feature type="transmembrane region" description="Helical" evidence="7">
    <location>
        <begin position="183"/>
        <end position="202"/>
    </location>
</feature>
<evidence type="ECO:0000313" key="9">
    <source>
        <dbReference type="EMBL" id="BAS27996.1"/>
    </source>
</evidence>
<evidence type="ECO:0000256" key="6">
    <source>
        <dbReference type="ARBA" id="ARBA00023136"/>
    </source>
</evidence>
<feature type="transmembrane region" description="Helical" evidence="7">
    <location>
        <begin position="134"/>
        <end position="155"/>
    </location>
</feature>
<dbReference type="EMBL" id="AP014924">
    <property type="protein sequence ID" value="BAS27996.1"/>
    <property type="molecule type" value="Genomic_DNA"/>
</dbReference>
<comment type="similarity">
    <text evidence="7">Belongs to the binding-protein-dependent transport system permease family.</text>
</comment>
<organism evidence="9 10">
    <name type="scientific">Limnochorda pilosa</name>
    <dbReference type="NCBI Taxonomy" id="1555112"/>
    <lineage>
        <taxon>Bacteria</taxon>
        <taxon>Bacillati</taxon>
        <taxon>Bacillota</taxon>
        <taxon>Limnochordia</taxon>
        <taxon>Limnochordales</taxon>
        <taxon>Limnochordaceae</taxon>
        <taxon>Limnochorda</taxon>
    </lineage>
</organism>
<dbReference type="AlphaFoldDB" id="A0A0K2SLJ5"/>
<dbReference type="PANTHER" id="PTHR43163:SF6">
    <property type="entry name" value="DIPEPTIDE TRANSPORT SYSTEM PERMEASE PROTEIN DPPB-RELATED"/>
    <property type="match status" value="1"/>
</dbReference>
<evidence type="ECO:0000256" key="4">
    <source>
        <dbReference type="ARBA" id="ARBA00022692"/>
    </source>
</evidence>
<feature type="transmembrane region" description="Helical" evidence="7">
    <location>
        <begin position="9"/>
        <end position="27"/>
    </location>
</feature>
<dbReference type="PATRIC" id="fig|1555112.3.peg.2198"/>
<keyword evidence="4 7" id="KW-0812">Transmembrane</keyword>
<feature type="transmembrane region" description="Helical" evidence="7">
    <location>
        <begin position="289"/>
        <end position="309"/>
    </location>
</feature>
<gene>
    <name evidence="9" type="ORF">LIP_2155</name>
</gene>
<dbReference type="STRING" id="1555112.LIP_2155"/>
<reference evidence="10" key="1">
    <citation type="submission" date="2015-07" db="EMBL/GenBank/DDBJ databases">
        <title>Complete genome sequence and phylogenetic analysis of Limnochorda pilosa.</title>
        <authorList>
            <person name="Watanabe M."/>
            <person name="Kojima H."/>
            <person name="Fukui M."/>
        </authorList>
    </citation>
    <scope>NUCLEOTIDE SEQUENCE [LARGE SCALE GENOMIC DNA]</scope>
    <source>
        <strain evidence="10">HC45</strain>
    </source>
</reference>
<dbReference type="Pfam" id="PF19300">
    <property type="entry name" value="BPD_transp_1_N"/>
    <property type="match status" value="1"/>
</dbReference>
<dbReference type="InterPro" id="IPR045621">
    <property type="entry name" value="BPD_transp_1_N"/>
</dbReference>
<accession>A0A0K2SLJ5</accession>
<feature type="domain" description="ABC transmembrane type-1" evidence="8">
    <location>
        <begin position="95"/>
        <end position="302"/>
    </location>
</feature>
<reference evidence="10" key="2">
    <citation type="journal article" date="2016" name="Int. J. Syst. Evol. Microbiol.">
        <title>Complete genome sequence and cell structure of Limnochorda pilosa, a Gram-negative spore-former within the phylum Firmicutes.</title>
        <authorList>
            <person name="Watanabe M."/>
            <person name="Kojima H."/>
            <person name="Fukui M."/>
        </authorList>
    </citation>
    <scope>NUCLEOTIDE SEQUENCE [LARGE SCALE GENOMIC DNA]</scope>
    <source>
        <strain evidence="10">HC45</strain>
    </source>
</reference>
<dbReference type="Pfam" id="PF00528">
    <property type="entry name" value="BPD_transp_1"/>
    <property type="match status" value="1"/>
</dbReference>
<keyword evidence="10" id="KW-1185">Reference proteome</keyword>
<dbReference type="GO" id="GO:0055085">
    <property type="term" value="P:transmembrane transport"/>
    <property type="evidence" value="ECO:0007669"/>
    <property type="project" value="InterPro"/>
</dbReference>
<evidence type="ECO:0000256" key="2">
    <source>
        <dbReference type="ARBA" id="ARBA00022448"/>
    </source>
</evidence>
<dbReference type="Proteomes" id="UP000065807">
    <property type="component" value="Chromosome"/>
</dbReference>
<proteinExistence type="inferred from homology"/>